<evidence type="ECO:0000313" key="3">
    <source>
        <dbReference type="Proteomes" id="UP000317648"/>
    </source>
</evidence>
<dbReference type="EMBL" id="CP036433">
    <property type="protein sequence ID" value="QDU96118.1"/>
    <property type="molecule type" value="Genomic_DNA"/>
</dbReference>
<dbReference type="AlphaFoldDB" id="A0A518DWB2"/>
<reference evidence="2 3" key="1">
    <citation type="submission" date="2019-02" db="EMBL/GenBank/DDBJ databases">
        <title>Deep-cultivation of Planctomycetes and their phenomic and genomic characterization uncovers novel biology.</title>
        <authorList>
            <person name="Wiegand S."/>
            <person name="Jogler M."/>
            <person name="Boedeker C."/>
            <person name="Pinto D."/>
            <person name="Vollmers J."/>
            <person name="Rivas-Marin E."/>
            <person name="Kohn T."/>
            <person name="Peeters S.H."/>
            <person name="Heuer A."/>
            <person name="Rast P."/>
            <person name="Oberbeckmann S."/>
            <person name="Bunk B."/>
            <person name="Jeske O."/>
            <person name="Meyerdierks A."/>
            <person name="Storesund J.E."/>
            <person name="Kallscheuer N."/>
            <person name="Luecker S."/>
            <person name="Lage O.M."/>
            <person name="Pohl T."/>
            <person name="Merkel B.J."/>
            <person name="Hornburger P."/>
            <person name="Mueller R.-W."/>
            <person name="Bruemmer F."/>
            <person name="Labrenz M."/>
            <person name="Spormann A.M."/>
            <person name="Op den Camp H."/>
            <person name="Overmann J."/>
            <person name="Amann R."/>
            <person name="Jetten M.S.M."/>
            <person name="Mascher T."/>
            <person name="Medema M.H."/>
            <person name="Devos D.P."/>
            <person name="Kaster A.-K."/>
            <person name="Ovreas L."/>
            <person name="Rohde M."/>
            <person name="Galperin M.Y."/>
            <person name="Jogler C."/>
        </authorList>
    </citation>
    <scope>NUCLEOTIDE SEQUENCE [LARGE SCALE GENOMIC DNA]</scope>
    <source>
        <strain evidence="2 3">Pla85_3_4</strain>
    </source>
</reference>
<keyword evidence="1" id="KW-1133">Transmembrane helix</keyword>
<dbReference type="RefSeq" id="WP_145054787.1">
    <property type="nucleotide sequence ID" value="NZ_CP036433.1"/>
</dbReference>
<keyword evidence="1" id="KW-0812">Transmembrane</keyword>
<accession>A0A518DWB2</accession>
<protein>
    <submittedName>
        <fullName evidence="2">Uncharacterized protein</fullName>
    </submittedName>
</protein>
<evidence type="ECO:0000256" key="1">
    <source>
        <dbReference type="SAM" id="Phobius"/>
    </source>
</evidence>
<gene>
    <name evidence="2" type="ORF">Pla8534_39370</name>
</gene>
<sequence>MNVYLKSLLLIFVLLVVPSMVGFAFYSQAQTVGAACREHAAAFLAKKESLKQIEKALDPAEVSKDWVRPNLDPPLQCDEERITLGFFHACELKGDAFISTDEQTCDQLLAEAIDQSRPNHFQGDPRFGLSPLVEQLAAAPYAIVKLPGYSEAEASGLRERLIFDLRTKELVGSYHYLASEDQPGTDALRLTQLAGGSFRFVPRRLSREGVNAAVVIVPLILYLVAAGIGLLIGVSKMILGEKDRLAIDAIRFRGAYPDRIVCPCCSSASPAIKRLRLPKFILYVGIAAVVRHAEVTACPTCMRSRVVKSYLLNLLPGNVVTLLLTPMFGVMYLLSFRSGHQAKVVLEAVQTSP</sequence>
<keyword evidence="3" id="KW-1185">Reference proteome</keyword>
<proteinExistence type="predicted"/>
<dbReference type="Proteomes" id="UP000317648">
    <property type="component" value="Chromosome"/>
</dbReference>
<dbReference type="KEGG" id="lcre:Pla8534_39370"/>
<organism evidence="2 3">
    <name type="scientific">Lignipirellula cremea</name>
    <dbReference type="NCBI Taxonomy" id="2528010"/>
    <lineage>
        <taxon>Bacteria</taxon>
        <taxon>Pseudomonadati</taxon>
        <taxon>Planctomycetota</taxon>
        <taxon>Planctomycetia</taxon>
        <taxon>Pirellulales</taxon>
        <taxon>Pirellulaceae</taxon>
        <taxon>Lignipirellula</taxon>
    </lineage>
</organism>
<keyword evidence="1" id="KW-0472">Membrane</keyword>
<dbReference type="OrthoDB" id="10002588at2"/>
<feature type="transmembrane region" description="Helical" evidence="1">
    <location>
        <begin position="310"/>
        <end position="334"/>
    </location>
</feature>
<evidence type="ECO:0000313" key="2">
    <source>
        <dbReference type="EMBL" id="QDU96118.1"/>
    </source>
</evidence>
<feature type="transmembrane region" description="Helical" evidence="1">
    <location>
        <begin position="212"/>
        <end position="234"/>
    </location>
</feature>
<name>A0A518DWB2_9BACT</name>